<dbReference type="AlphaFoldDB" id="A0A7J8SLN2"/>
<reference evidence="2 3" key="1">
    <citation type="journal article" date="2019" name="Genome Biol. Evol.">
        <title>Insights into the evolution of the New World diploid cottons (Gossypium, subgenus Houzingenia) based on genome sequencing.</title>
        <authorList>
            <person name="Grover C.E."/>
            <person name="Arick M.A. 2nd"/>
            <person name="Thrash A."/>
            <person name="Conover J.L."/>
            <person name="Sanders W.S."/>
            <person name="Peterson D.G."/>
            <person name="Frelichowski J.E."/>
            <person name="Scheffler J.A."/>
            <person name="Scheffler B.E."/>
            <person name="Wendel J.F."/>
        </authorList>
    </citation>
    <scope>NUCLEOTIDE SEQUENCE [LARGE SCALE GENOMIC DNA]</scope>
    <source>
        <strain evidence="2">27</strain>
        <tissue evidence="2">Leaf</tissue>
    </source>
</reference>
<comment type="caution">
    <text evidence="2">The sequence shown here is derived from an EMBL/GenBank/DDBJ whole genome shotgun (WGS) entry which is preliminary data.</text>
</comment>
<accession>A0A7J8SLN2</accession>
<keyword evidence="1" id="KW-0812">Transmembrane</keyword>
<proteinExistence type="predicted"/>
<name>A0A7J8SLN2_GOSDV</name>
<gene>
    <name evidence="2" type="ORF">Godav_004542</name>
</gene>
<evidence type="ECO:0000313" key="2">
    <source>
        <dbReference type="EMBL" id="MBA0626979.1"/>
    </source>
</evidence>
<dbReference type="EMBL" id="JABFAC010000010">
    <property type="protein sequence ID" value="MBA0626979.1"/>
    <property type="molecule type" value="Genomic_DNA"/>
</dbReference>
<keyword evidence="1" id="KW-1133">Transmembrane helix</keyword>
<feature type="transmembrane region" description="Helical" evidence="1">
    <location>
        <begin position="67"/>
        <end position="87"/>
    </location>
</feature>
<evidence type="ECO:0000256" key="1">
    <source>
        <dbReference type="SAM" id="Phobius"/>
    </source>
</evidence>
<sequence length="218" mass="25523">MPQRRKNPNAFFYFIWLDYKSCYFIIIIFCIEDAKESCSVVGGTFCDMGDLNSHLCMVLLLHNSLKIFFPCFFSFYSFLFHFFLFLVNNKHMKFGGNSSLSFDTIHKIIQYTDAYDNCLSWEQTEESDNINNVMDELYREAGTTLLEEPDSSMELMDTHREDEDHIRKIKEFQDYLQMVKIMIKPGCSEEVLKVALNSMSSLVGILAFMSYPKHRSSL</sequence>
<protein>
    <submittedName>
        <fullName evidence="2">Uncharacterized protein</fullName>
    </submittedName>
</protein>
<evidence type="ECO:0000313" key="3">
    <source>
        <dbReference type="Proteomes" id="UP000593561"/>
    </source>
</evidence>
<feature type="transmembrane region" description="Helical" evidence="1">
    <location>
        <begin position="12"/>
        <end position="31"/>
    </location>
</feature>
<keyword evidence="1" id="KW-0472">Membrane</keyword>
<organism evidence="2 3">
    <name type="scientific">Gossypium davidsonii</name>
    <name type="common">Davidson's cotton</name>
    <name type="synonym">Gossypium klotzschianum subsp. davidsonii</name>
    <dbReference type="NCBI Taxonomy" id="34287"/>
    <lineage>
        <taxon>Eukaryota</taxon>
        <taxon>Viridiplantae</taxon>
        <taxon>Streptophyta</taxon>
        <taxon>Embryophyta</taxon>
        <taxon>Tracheophyta</taxon>
        <taxon>Spermatophyta</taxon>
        <taxon>Magnoliopsida</taxon>
        <taxon>eudicotyledons</taxon>
        <taxon>Gunneridae</taxon>
        <taxon>Pentapetalae</taxon>
        <taxon>rosids</taxon>
        <taxon>malvids</taxon>
        <taxon>Malvales</taxon>
        <taxon>Malvaceae</taxon>
        <taxon>Malvoideae</taxon>
        <taxon>Gossypium</taxon>
    </lineage>
</organism>
<dbReference type="Proteomes" id="UP000593561">
    <property type="component" value="Unassembled WGS sequence"/>
</dbReference>
<keyword evidence="3" id="KW-1185">Reference proteome</keyword>